<dbReference type="OrthoDB" id="433375at2759"/>
<evidence type="ECO:0000256" key="1">
    <source>
        <dbReference type="SAM" id="SignalP"/>
    </source>
</evidence>
<sequence>MGLNFLGKTWSTNFIFASVLQTVTAECPEAIPELVEQYAADVRMLLYTGIFSRDGQTHVTFAHIGTKGDLPALVRLGSLKRSFYNVPRGPSSKKACQGICHLCLAGREGQDALPFEDVGPGAGWVATIAQSIPWNNTPAILAGLPLSAEDQIKFFNTDLWHNAHLGVVKHFTASAYVAIVESDLGSLPAGSVETKFRWISNIYKAYFRSMRAGAARALNVALAAMYGSGFWIRREKGLRLANLIFRFLALYATCAHLPGAIARPICQCWVQRLGAAFVFYDVRDAAAYRETMVFEENGSAVDPIIESSEQLHNEWVEPGVPSPPADWSAAPAGVAHGRGLVAASGWWPGGPGWKKEDGIMSSIAEGDENSEMDTFQAIPGTYSILLQGIPMELLNKTCVDAILEQAGLANDVLNCTVKGRGIGLCVLVIMGQEGVCRCLNHFAGCRWGVRATLISGDMPATNSFPLAEEARRDGYDKADWTTSEYNPARDFWLADDKAVNAVLPRVPKTLTTEGMLTHVAKPTSEASTDVLSESDEENSKLQAWQARCGRIILDISKI</sequence>
<evidence type="ECO:0000313" key="2">
    <source>
        <dbReference type="EMBL" id="CAI4007847.1"/>
    </source>
</evidence>
<organism evidence="2">
    <name type="scientific">Cladocopium goreaui</name>
    <dbReference type="NCBI Taxonomy" id="2562237"/>
    <lineage>
        <taxon>Eukaryota</taxon>
        <taxon>Sar</taxon>
        <taxon>Alveolata</taxon>
        <taxon>Dinophyceae</taxon>
        <taxon>Suessiales</taxon>
        <taxon>Symbiodiniaceae</taxon>
        <taxon>Cladocopium</taxon>
    </lineage>
</organism>
<name>A0A9P1DE84_9DINO</name>
<evidence type="ECO:0000313" key="3">
    <source>
        <dbReference type="EMBL" id="CAL4795159.1"/>
    </source>
</evidence>
<dbReference type="AlphaFoldDB" id="A0A9P1DE84"/>
<feature type="chain" id="PRO_5043271349" evidence="1">
    <location>
        <begin position="26"/>
        <end position="558"/>
    </location>
</feature>
<gene>
    <name evidence="2" type="ORF">C1SCF055_LOCUS33369</name>
</gene>
<protein>
    <submittedName>
        <fullName evidence="2">Uncharacterized protein</fullName>
    </submittedName>
</protein>
<comment type="caution">
    <text evidence="2">The sequence shown here is derived from an EMBL/GenBank/DDBJ whole genome shotgun (WGS) entry which is preliminary data.</text>
</comment>
<feature type="signal peptide" evidence="1">
    <location>
        <begin position="1"/>
        <end position="25"/>
    </location>
</feature>
<evidence type="ECO:0000313" key="4">
    <source>
        <dbReference type="Proteomes" id="UP001152797"/>
    </source>
</evidence>
<keyword evidence="4" id="KW-1185">Reference proteome</keyword>
<reference evidence="2" key="1">
    <citation type="submission" date="2022-10" db="EMBL/GenBank/DDBJ databases">
        <authorList>
            <person name="Chen Y."/>
            <person name="Dougan E. K."/>
            <person name="Chan C."/>
            <person name="Rhodes N."/>
            <person name="Thang M."/>
        </authorList>
    </citation>
    <scope>NUCLEOTIDE SEQUENCE</scope>
</reference>
<dbReference type="Proteomes" id="UP001152797">
    <property type="component" value="Unassembled WGS sequence"/>
</dbReference>
<proteinExistence type="predicted"/>
<dbReference type="EMBL" id="CAMXCT020004140">
    <property type="protein sequence ID" value="CAL1161222.1"/>
    <property type="molecule type" value="Genomic_DNA"/>
</dbReference>
<keyword evidence="1" id="KW-0732">Signal</keyword>
<reference evidence="3 4" key="2">
    <citation type="submission" date="2024-05" db="EMBL/GenBank/DDBJ databases">
        <authorList>
            <person name="Chen Y."/>
            <person name="Shah S."/>
            <person name="Dougan E. K."/>
            <person name="Thang M."/>
            <person name="Chan C."/>
        </authorList>
    </citation>
    <scope>NUCLEOTIDE SEQUENCE [LARGE SCALE GENOMIC DNA]</scope>
</reference>
<dbReference type="EMBL" id="CAMXCT030004140">
    <property type="protein sequence ID" value="CAL4795159.1"/>
    <property type="molecule type" value="Genomic_DNA"/>
</dbReference>
<dbReference type="EMBL" id="CAMXCT010004140">
    <property type="protein sequence ID" value="CAI4007847.1"/>
    <property type="molecule type" value="Genomic_DNA"/>
</dbReference>
<accession>A0A9P1DE84</accession>